<sequence>IFIQEEKKGDHYVRRVGTTRTAYVSLIDTDECVKNTPIGTISISSYGPSTEVQVKCPCTGKVTSLLRHKVDSFAGQQVQAGQTFVEIKCRKKSVAWIEDPKLLTKSAGTQSPSKRVTEVQGLGTPLYPIEEGDQISIYSKVRGVARFTAISQRLVHEGETIGAFLFSLGLDYNALSYITSPCTGRVVYPSVSITTMDVSERVSSGDEMATLSFDESSTQPIVVKTPCSGMVEDLEALKLKTGTTLVAGDIIFSVVCESIQTPVIGDLPVAPPLNSQDTSLVQSLDKDGYTFIVTSKACKVSFKNEGLIGTIGEKEIVGKVVCTGNSNDQDSADIIINSPGINIFFLSMAAHNQNVLPGTTIMMIKKDTGGQKVDRMPPGPHTGNLVSKIGEETKHGYVWATSSGVAFYKDVKKIDYVEKDESVGVFVTQNGNNQDEIISPCTGAVHAPTISLVNNTISLPGDEVLRYSPNWMVYTQISLLAGDSFGSFAYTDDSGNSKSVKMIASCNGRLDMDTASAFLLIFIVGFTTSSSTTTTTSSTTITTVSLIIVGSTASTTTSSTTTSSTSSSSTTSSTKIERDKGQKQGS</sequence>
<proteinExistence type="predicted"/>
<feature type="region of interest" description="Disordered" evidence="1">
    <location>
        <begin position="555"/>
        <end position="586"/>
    </location>
</feature>
<keyword evidence="3" id="KW-1185">Reference proteome</keyword>
<accession>A0ABQ8P9R0</accession>
<dbReference type="Proteomes" id="UP001071777">
    <property type="component" value="Unassembled WGS sequence"/>
</dbReference>
<evidence type="ECO:0000313" key="2">
    <source>
        <dbReference type="EMBL" id="KAJ1613969.1"/>
    </source>
</evidence>
<evidence type="ECO:0000313" key="3">
    <source>
        <dbReference type="Proteomes" id="UP001071777"/>
    </source>
</evidence>
<gene>
    <name evidence="2" type="ORF">OJ252_825</name>
</gene>
<organism evidence="2 3">
    <name type="scientific">Cryptosporidium canis</name>
    <dbReference type="NCBI Taxonomy" id="195482"/>
    <lineage>
        <taxon>Eukaryota</taxon>
        <taxon>Sar</taxon>
        <taxon>Alveolata</taxon>
        <taxon>Apicomplexa</taxon>
        <taxon>Conoidasida</taxon>
        <taxon>Coccidia</taxon>
        <taxon>Eucoccidiorida</taxon>
        <taxon>Eimeriorina</taxon>
        <taxon>Cryptosporidiidae</taxon>
        <taxon>Cryptosporidium</taxon>
    </lineage>
</organism>
<comment type="caution">
    <text evidence="2">The sequence shown here is derived from an EMBL/GenBank/DDBJ whole genome shotgun (WGS) entry which is preliminary data.</text>
</comment>
<reference evidence="2" key="1">
    <citation type="submission" date="2022-10" db="EMBL/GenBank/DDBJ databases">
        <title>Adaptive evolution leads to modifications in subtelomeric GC content in a zoonotic Cryptosporidium species.</title>
        <authorList>
            <person name="Li J."/>
            <person name="Feng Y."/>
            <person name="Xiao L."/>
        </authorList>
    </citation>
    <scope>NUCLEOTIDE SEQUENCE</scope>
    <source>
        <strain evidence="2">25894</strain>
    </source>
</reference>
<name>A0ABQ8P9R0_9CRYT</name>
<feature type="compositionally biased region" description="Basic and acidic residues" evidence="1">
    <location>
        <begin position="575"/>
        <end position="586"/>
    </location>
</feature>
<feature type="compositionally biased region" description="Low complexity" evidence="1">
    <location>
        <begin position="555"/>
        <end position="574"/>
    </location>
</feature>
<evidence type="ECO:0000256" key="1">
    <source>
        <dbReference type="SAM" id="MobiDB-lite"/>
    </source>
</evidence>
<feature type="non-terminal residue" evidence="2">
    <location>
        <position position="1"/>
    </location>
</feature>
<protein>
    <submittedName>
        <fullName evidence="2">Signal peptide-containing protein</fullName>
    </submittedName>
</protein>
<dbReference type="EMBL" id="JAPCXB010000027">
    <property type="protein sequence ID" value="KAJ1613969.1"/>
    <property type="molecule type" value="Genomic_DNA"/>
</dbReference>